<feature type="binding site" evidence="20">
    <location>
        <begin position="22"/>
        <end position="27"/>
    </location>
    <ligand>
        <name>ATP</name>
        <dbReference type="ChEBI" id="CHEBI:30616"/>
    </ligand>
</feature>
<dbReference type="RefSeq" id="WP_191070879.1">
    <property type="nucleotide sequence ID" value="NZ_JACRUO010000001.1"/>
</dbReference>
<evidence type="ECO:0000256" key="21">
    <source>
        <dbReference type="HAMAP-Rule" id="MF_00110"/>
    </source>
</evidence>
<feature type="binding site" evidence="20">
    <location>
        <position position="128"/>
    </location>
    <ligand>
        <name>ATP</name>
        <dbReference type="ChEBI" id="CHEBI:30616"/>
    </ligand>
</feature>
<dbReference type="GO" id="GO:0004765">
    <property type="term" value="F:shikimate kinase activity"/>
    <property type="evidence" value="ECO:0007669"/>
    <property type="project" value="UniProtKB-UniRule"/>
</dbReference>
<feature type="binding site" evidence="20">
    <location>
        <position position="26"/>
    </location>
    <ligand>
        <name>Mg(2+)</name>
        <dbReference type="ChEBI" id="CHEBI:18420"/>
    </ligand>
</feature>
<comment type="cofactor">
    <cofactor evidence="21">
        <name>Co(2+)</name>
        <dbReference type="ChEBI" id="CHEBI:48828"/>
    </cofactor>
    <cofactor evidence="21">
        <name>Zn(2+)</name>
        <dbReference type="ChEBI" id="CHEBI:29105"/>
    </cofactor>
    <text evidence="21">Binds 1 divalent metal cation per subunit. Can use either Co(2+) or Zn(2+).</text>
</comment>
<evidence type="ECO:0000256" key="6">
    <source>
        <dbReference type="ARBA" id="ARBA00022490"/>
    </source>
</evidence>
<reference evidence="24 25" key="1">
    <citation type="submission" date="2020-08" db="EMBL/GenBank/DDBJ databases">
        <title>Winkia gen. nov., sp. nov., isolated from faeces of the Anser albifrons in China.</title>
        <authorList>
            <person name="Liu Q."/>
        </authorList>
    </citation>
    <scope>NUCLEOTIDE SEQUENCE [LARGE SCALE GENOMIC DNA]</scope>
    <source>
        <strain evidence="24 25">C62</strain>
    </source>
</reference>
<dbReference type="Pfam" id="PF24621">
    <property type="entry name" value="DHQS_C"/>
    <property type="match status" value="1"/>
</dbReference>
<protein>
    <recommendedName>
        <fullName evidence="20 21">Multifunctional fusion protein</fullName>
    </recommendedName>
    <domain>
        <recommendedName>
            <fullName evidence="20">Shikimate kinase</fullName>
            <shortName evidence="20">SK</shortName>
            <ecNumber evidence="20">2.7.1.71</ecNumber>
        </recommendedName>
    </domain>
    <domain>
        <recommendedName>
            <fullName evidence="21">3-dehydroquinate synthase</fullName>
            <shortName evidence="21">DHQS</shortName>
            <ecNumber evidence="21">4.2.3.4</ecNumber>
        </recommendedName>
    </domain>
</protein>
<feature type="domain" description="3-dehydroquinate synthase C-terminal" evidence="23">
    <location>
        <begin position="376"/>
        <end position="518"/>
    </location>
</feature>
<keyword evidence="7 21" id="KW-0028">Amino-acid biosynthesis</keyword>
<dbReference type="PROSITE" id="PS01128">
    <property type="entry name" value="SHIKIMATE_KINASE"/>
    <property type="match status" value="1"/>
</dbReference>
<keyword evidence="10 21" id="KW-0547">Nucleotide-binding</keyword>
<feature type="binding site" evidence="21">
    <location>
        <position position="346"/>
    </location>
    <ligand>
        <name>NAD(+)</name>
        <dbReference type="ChEBI" id="CHEBI:57540"/>
    </ligand>
</feature>
<keyword evidence="18 21" id="KW-0170">Cobalt</keyword>
<dbReference type="HAMAP" id="MF_00109">
    <property type="entry name" value="Shikimate_kinase"/>
    <property type="match status" value="1"/>
</dbReference>
<dbReference type="InterPro" id="IPR056179">
    <property type="entry name" value="DHQS_C"/>
</dbReference>
<dbReference type="CDD" id="cd08195">
    <property type="entry name" value="DHQS"/>
    <property type="match status" value="1"/>
</dbReference>
<dbReference type="NCBIfam" id="TIGR01357">
    <property type="entry name" value="aroB"/>
    <property type="match status" value="1"/>
</dbReference>
<dbReference type="AlphaFoldDB" id="A0A8I0KQT9"/>
<feature type="binding site" evidence="21">
    <location>
        <begin position="266"/>
        <end position="271"/>
    </location>
    <ligand>
        <name>NAD(+)</name>
        <dbReference type="ChEBI" id="CHEBI:57540"/>
    </ligand>
</feature>
<dbReference type="Gene3D" id="3.40.50.1970">
    <property type="match status" value="1"/>
</dbReference>
<evidence type="ECO:0000259" key="22">
    <source>
        <dbReference type="Pfam" id="PF01761"/>
    </source>
</evidence>
<comment type="pathway">
    <text evidence="4 21">Metabolic intermediate biosynthesis; chorismate biosynthesis; chorismate from D-erythrose 4-phosphate and phosphoenolpyruvate: step 2/7.</text>
</comment>
<dbReference type="GO" id="GO:0005524">
    <property type="term" value="F:ATP binding"/>
    <property type="evidence" value="ECO:0007669"/>
    <property type="project" value="UniProtKB-UniRule"/>
</dbReference>
<comment type="cofactor">
    <cofactor evidence="20">
        <name>Mg(2+)</name>
        <dbReference type="ChEBI" id="CHEBI:18420"/>
    </cofactor>
    <text evidence="20">Binds 1 Mg(2+) ion per subunit.</text>
</comment>
<keyword evidence="20" id="KW-0460">Magnesium</keyword>
<dbReference type="InterPro" id="IPR030960">
    <property type="entry name" value="DHQS/DOIS_N"/>
</dbReference>
<comment type="function">
    <text evidence="21">Catalyzes the conversion of 3-deoxy-D-arabino-heptulosonate 7-phosphate (DAHP) to dehydroquinate (DHQ).</text>
</comment>
<feature type="binding site" evidence="21">
    <location>
        <begin position="300"/>
        <end position="304"/>
    </location>
    <ligand>
        <name>NAD(+)</name>
        <dbReference type="ChEBI" id="CHEBI:57540"/>
    </ligand>
</feature>
<evidence type="ECO:0000256" key="18">
    <source>
        <dbReference type="ARBA" id="ARBA00023285"/>
    </source>
</evidence>
<comment type="caution">
    <text evidence="24">The sequence shown here is derived from an EMBL/GenBank/DDBJ whole genome shotgun (WGS) entry which is preliminary data.</text>
</comment>
<feature type="binding site" evidence="20">
    <location>
        <position position="149"/>
    </location>
    <ligand>
        <name>substrate</name>
    </ligand>
</feature>
<feature type="binding site" evidence="21">
    <location>
        <position position="379"/>
    </location>
    <ligand>
        <name>Zn(2+)</name>
        <dbReference type="ChEBI" id="CHEBI:29105"/>
    </ligand>
</feature>
<keyword evidence="17" id="KW-0511">Multifunctional enzyme</keyword>
<dbReference type="PANTHER" id="PTHR43622:SF7">
    <property type="entry name" value="3-DEHYDROQUINATE SYNTHASE, CHLOROPLASTIC"/>
    <property type="match status" value="1"/>
</dbReference>
<keyword evidence="14 21" id="KW-0520">NAD</keyword>
<evidence type="ECO:0000256" key="12">
    <source>
        <dbReference type="ARBA" id="ARBA00022833"/>
    </source>
</evidence>
<evidence type="ECO:0000256" key="16">
    <source>
        <dbReference type="ARBA" id="ARBA00023239"/>
    </source>
</evidence>
<comment type="caution">
    <text evidence="21">Lacks conserved residue(s) required for the propagation of feature annotation.</text>
</comment>
<comment type="function">
    <text evidence="20">Catalyzes the specific phosphorylation of the 3-hydroxyl group of shikimic acid using ATP as a cosubstrate.</text>
</comment>
<comment type="subcellular location">
    <subcellularLocation>
        <location evidence="21">Cytoplasm</location>
    </subcellularLocation>
</comment>
<comment type="subunit">
    <text evidence="20">Monomer.</text>
</comment>
<dbReference type="HAMAP" id="MF_00110">
    <property type="entry name" value="DHQ_synthase"/>
    <property type="match status" value="1"/>
</dbReference>
<evidence type="ECO:0000256" key="2">
    <source>
        <dbReference type="ARBA" id="ARBA00001911"/>
    </source>
</evidence>
<keyword evidence="15 21" id="KW-0057">Aromatic amino acid biosynthesis</keyword>
<comment type="catalytic activity">
    <reaction evidence="19 20">
        <text>shikimate + ATP = 3-phosphoshikimate + ADP + H(+)</text>
        <dbReference type="Rhea" id="RHEA:13121"/>
        <dbReference type="ChEBI" id="CHEBI:15378"/>
        <dbReference type="ChEBI" id="CHEBI:30616"/>
        <dbReference type="ChEBI" id="CHEBI:36208"/>
        <dbReference type="ChEBI" id="CHEBI:145989"/>
        <dbReference type="ChEBI" id="CHEBI:456216"/>
        <dbReference type="EC" id="2.7.1.71"/>
    </reaction>
</comment>
<accession>A0A8I0KQT9</accession>
<evidence type="ECO:0000256" key="3">
    <source>
        <dbReference type="ARBA" id="ARBA00001947"/>
    </source>
</evidence>
<dbReference type="GO" id="GO:0009423">
    <property type="term" value="P:chorismate biosynthetic process"/>
    <property type="evidence" value="ECO:0007669"/>
    <property type="project" value="UniProtKB-UniRule"/>
</dbReference>
<dbReference type="SUPFAM" id="SSF56796">
    <property type="entry name" value="Dehydroquinate synthase-like"/>
    <property type="match status" value="1"/>
</dbReference>
<comment type="cofactor">
    <cofactor evidence="3">
        <name>Zn(2+)</name>
        <dbReference type="ChEBI" id="CHEBI:29105"/>
    </cofactor>
</comment>
<evidence type="ECO:0000313" key="24">
    <source>
        <dbReference type="EMBL" id="MBD3688777.1"/>
    </source>
</evidence>
<feature type="binding site" evidence="21">
    <location>
        <begin position="324"/>
        <end position="325"/>
    </location>
    <ligand>
        <name>NAD(+)</name>
        <dbReference type="ChEBI" id="CHEBI:57540"/>
    </ligand>
</feature>
<dbReference type="EC" id="2.7.1.71" evidence="20"/>
<dbReference type="Pfam" id="PF01202">
    <property type="entry name" value="SKI"/>
    <property type="match status" value="1"/>
</dbReference>
<keyword evidence="16 21" id="KW-0456">Lyase</keyword>
<dbReference type="Gene3D" id="3.40.50.300">
    <property type="entry name" value="P-loop containing nucleotide triphosphate hydrolases"/>
    <property type="match status" value="1"/>
</dbReference>
<dbReference type="CDD" id="cd00464">
    <property type="entry name" value="SK"/>
    <property type="match status" value="1"/>
</dbReference>
<keyword evidence="6 21" id="KW-0963">Cytoplasm</keyword>
<keyword evidence="9 21" id="KW-0479">Metal-binding</keyword>
<dbReference type="GO" id="GO:0003856">
    <property type="term" value="F:3-dehydroquinate synthase activity"/>
    <property type="evidence" value="ECO:0007669"/>
    <property type="project" value="UniProtKB-UniRule"/>
</dbReference>
<dbReference type="EMBL" id="JACRUO010000001">
    <property type="protein sequence ID" value="MBD3688777.1"/>
    <property type="molecule type" value="Genomic_DNA"/>
</dbReference>
<evidence type="ECO:0000256" key="19">
    <source>
        <dbReference type="ARBA" id="ARBA00048567"/>
    </source>
</evidence>
<feature type="binding site" evidence="20">
    <location>
        <position position="68"/>
    </location>
    <ligand>
        <name>substrate</name>
    </ligand>
</feature>
<dbReference type="InterPro" id="IPR031322">
    <property type="entry name" value="Shikimate/glucono_kinase"/>
</dbReference>
<evidence type="ECO:0000313" key="25">
    <source>
        <dbReference type="Proteomes" id="UP000627538"/>
    </source>
</evidence>
<evidence type="ECO:0000256" key="10">
    <source>
        <dbReference type="ARBA" id="ARBA00022741"/>
    </source>
</evidence>
<keyword evidence="11 20" id="KW-0418">Kinase</keyword>
<evidence type="ECO:0000256" key="13">
    <source>
        <dbReference type="ARBA" id="ARBA00022840"/>
    </source>
</evidence>
<dbReference type="Gene3D" id="1.20.1090.10">
    <property type="entry name" value="Dehydroquinate synthase-like - alpha domain"/>
    <property type="match status" value="1"/>
</dbReference>
<comment type="similarity">
    <text evidence="20">Belongs to the shikimate kinase family.</text>
</comment>
<evidence type="ECO:0000256" key="1">
    <source>
        <dbReference type="ARBA" id="ARBA00001393"/>
    </source>
</evidence>
<evidence type="ECO:0000256" key="7">
    <source>
        <dbReference type="ARBA" id="ARBA00022605"/>
    </source>
</evidence>
<evidence type="ECO:0000256" key="14">
    <source>
        <dbReference type="ARBA" id="ARBA00023027"/>
    </source>
</evidence>
<dbReference type="FunFam" id="3.40.50.1970:FF:000007">
    <property type="entry name" value="Pentafunctional AROM polypeptide"/>
    <property type="match status" value="1"/>
</dbReference>
<feature type="binding site" evidence="21">
    <location>
        <position position="337"/>
    </location>
    <ligand>
        <name>NAD(+)</name>
        <dbReference type="ChEBI" id="CHEBI:57540"/>
    </ligand>
</feature>
<comment type="cofactor">
    <cofactor evidence="2 21">
        <name>NAD(+)</name>
        <dbReference type="ChEBI" id="CHEBI:57540"/>
    </cofactor>
</comment>
<organism evidence="24 25">
    <name type="scientific">Nanchangia anserum</name>
    <dbReference type="NCBI Taxonomy" id="2692125"/>
    <lineage>
        <taxon>Bacteria</taxon>
        <taxon>Bacillati</taxon>
        <taxon>Actinomycetota</taxon>
        <taxon>Actinomycetes</taxon>
        <taxon>Actinomycetales</taxon>
        <taxon>Actinomycetaceae</taxon>
        <taxon>Nanchangia</taxon>
    </lineage>
</organism>
<keyword evidence="12 21" id="KW-0862">Zinc</keyword>
<dbReference type="InterPro" id="IPR027417">
    <property type="entry name" value="P-loop_NTPase"/>
</dbReference>
<dbReference type="UniPathway" id="UPA00053">
    <property type="reaction ID" value="UER00085"/>
</dbReference>
<feature type="binding site" evidence="21">
    <location>
        <position position="458"/>
    </location>
    <ligand>
        <name>Zn(2+)</name>
        <dbReference type="ChEBI" id="CHEBI:29105"/>
    </ligand>
</feature>
<dbReference type="PRINTS" id="PR01100">
    <property type="entry name" value="SHIKIMTKNASE"/>
</dbReference>
<dbReference type="GO" id="GO:0000287">
    <property type="term" value="F:magnesium ion binding"/>
    <property type="evidence" value="ECO:0007669"/>
    <property type="project" value="UniProtKB-UniRule"/>
</dbReference>
<keyword evidence="25" id="KW-1185">Reference proteome</keyword>
<dbReference type="Proteomes" id="UP000627538">
    <property type="component" value="Unassembled WGS sequence"/>
</dbReference>
<proteinExistence type="inferred from homology"/>
<dbReference type="Pfam" id="PF01761">
    <property type="entry name" value="DHQ_synthase"/>
    <property type="match status" value="1"/>
</dbReference>
<comment type="similarity">
    <text evidence="21">Belongs to the sugar phosphate cyclases superfamily. Dehydroquinate synthase family.</text>
</comment>
<evidence type="ECO:0000259" key="23">
    <source>
        <dbReference type="Pfam" id="PF24621"/>
    </source>
</evidence>
<evidence type="ECO:0000256" key="11">
    <source>
        <dbReference type="ARBA" id="ARBA00022777"/>
    </source>
</evidence>
<dbReference type="InterPro" id="IPR016037">
    <property type="entry name" value="DHQ_synth_AroB"/>
</dbReference>
<sequence length="556" mass="60213">MSAPTHSLPEEFFPLVLVGLPGAGKTTVARELSRLVGGAGCDLDSEIKRRTRMTIPEIFRTRGEEGFRDIETETLHHALAVTRGVIALGGGALERRRNRDLLRGRVVIYLQVSPEQAAKRVAGEKGARPLLEREDASVEQVLLELFARRERYYTEVSTLSVRTDSLTPAEIAARCVDKLDDLSRSAEGRRIAASGMGATVRIRVGGEAPYRVSVGHGLASEVVSSLRPETRRVLLIHPEALREEAESLRASLSDARLSVISHTHPEGEGAKDIAVVASCWDALGRHHVTRRDAVVALGGGASTDMGGFVAATWMRGIDVVQVPTTTLGMVDAAVGGKTGINTPQGKNLVGAFYPPRAVIADLDYLRTLPLDEHRSGLAEVIKCGFLADPAIVRTVKAAPEACLDPTTAELADLVERAIRVKADVVTDDLKEAGRREHLNLGHTFAHAIEWAEDYRVRHGDAVAQGMVYAAHVARLAGIGPDNLVEETIGVLEAVGLPTSYRGSDADTLIGAMFSDKKVRSDRLRFVLLREWQRPDVVAIDDRDLLIEAARRVGVRA</sequence>
<comment type="pathway">
    <text evidence="5 20">Metabolic intermediate biosynthesis; chorismate biosynthesis; chorismate from D-erythrose 4-phosphate and phosphoenolpyruvate: step 5/7.</text>
</comment>
<evidence type="ECO:0000256" key="20">
    <source>
        <dbReference type="HAMAP-Rule" id="MF_00109"/>
    </source>
</evidence>
<feature type="binding site" evidence="20">
    <location>
        <position position="44"/>
    </location>
    <ligand>
        <name>substrate</name>
    </ligand>
</feature>
<feature type="binding site" evidence="20">
    <location>
        <position position="90"/>
    </location>
    <ligand>
        <name>substrate</name>
    </ligand>
</feature>
<dbReference type="SUPFAM" id="SSF52540">
    <property type="entry name" value="P-loop containing nucleoside triphosphate hydrolases"/>
    <property type="match status" value="1"/>
</dbReference>
<comment type="catalytic activity">
    <reaction evidence="1 21">
        <text>7-phospho-2-dehydro-3-deoxy-D-arabino-heptonate = 3-dehydroquinate + phosphate</text>
        <dbReference type="Rhea" id="RHEA:21968"/>
        <dbReference type="ChEBI" id="CHEBI:32364"/>
        <dbReference type="ChEBI" id="CHEBI:43474"/>
        <dbReference type="ChEBI" id="CHEBI:58394"/>
        <dbReference type="EC" id="4.2.3.4"/>
    </reaction>
</comment>
<evidence type="ECO:0000256" key="17">
    <source>
        <dbReference type="ARBA" id="ARBA00023268"/>
    </source>
</evidence>
<gene>
    <name evidence="21 24" type="primary">aroB</name>
    <name evidence="20" type="synonym">aroK</name>
    <name evidence="24" type="ORF">H8R10_00765</name>
</gene>
<evidence type="ECO:0000256" key="4">
    <source>
        <dbReference type="ARBA" id="ARBA00004661"/>
    </source>
</evidence>
<keyword evidence="13 20" id="KW-0067">ATP-binding</keyword>
<keyword evidence="8 20" id="KW-0808">Transferase</keyword>
<dbReference type="GO" id="GO:0005737">
    <property type="term" value="C:cytoplasm"/>
    <property type="evidence" value="ECO:0007669"/>
    <property type="project" value="UniProtKB-SubCell"/>
</dbReference>
<name>A0A8I0KQT9_9ACTO</name>
<dbReference type="InterPro" id="IPR000623">
    <property type="entry name" value="Shikimate_kinase/TSH1"/>
</dbReference>
<dbReference type="GO" id="GO:0008652">
    <property type="term" value="P:amino acid biosynthetic process"/>
    <property type="evidence" value="ECO:0007669"/>
    <property type="project" value="UniProtKB-KW"/>
</dbReference>
<evidence type="ECO:0000256" key="8">
    <source>
        <dbReference type="ARBA" id="ARBA00022679"/>
    </source>
</evidence>
<dbReference type="PANTHER" id="PTHR43622">
    <property type="entry name" value="3-DEHYDROQUINATE SYNTHASE"/>
    <property type="match status" value="1"/>
</dbReference>
<evidence type="ECO:0000256" key="9">
    <source>
        <dbReference type="ARBA" id="ARBA00022723"/>
    </source>
</evidence>
<evidence type="ECO:0000256" key="5">
    <source>
        <dbReference type="ARBA" id="ARBA00004842"/>
    </source>
</evidence>
<dbReference type="InterPro" id="IPR050071">
    <property type="entry name" value="Dehydroquinate_synthase"/>
</dbReference>
<dbReference type="EC" id="4.2.3.4" evidence="21"/>
<evidence type="ECO:0000256" key="15">
    <source>
        <dbReference type="ARBA" id="ARBA00023141"/>
    </source>
</evidence>
<feature type="domain" description="3-dehydroquinate synthase N-terminal" evidence="22">
    <location>
        <begin position="264"/>
        <end position="373"/>
    </location>
</feature>
<dbReference type="GO" id="GO:0009073">
    <property type="term" value="P:aromatic amino acid family biosynthetic process"/>
    <property type="evidence" value="ECO:0007669"/>
    <property type="project" value="UniProtKB-KW"/>
</dbReference>
<dbReference type="InterPro" id="IPR023000">
    <property type="entry name" value="Shikimate_kinase_CS"/>
</dbReference>
<feature type="binding site" evidence="21">
    <location>
        <position position="442"/>
    </location>
    <ligand>
        <name>Zn(2+)</name>
        <dbReference type="ChEBI" id="CHEBI:29105"/>
    </ligand>
</feature>